<comment type="caution">
    <text evidence="2">The sequence shown here is derived from an EMBL/GenBank/DDBJ whole genome shotgun (WGS) entry which is preliminary data.</text>
</comment>
<accession>A0A7J7KR63</accession>
<dbReference type="GO" id="GO:0070765">
    <property type="term" value="C:gamma-secretase complex"/>
    <property type="evidence" value="ECO:0007669"/>
    <property type="project" value="TreeGrafter"/>
</dbReference>
<dbReference type="GO" id="GO:0034205">
    <property type="term" value="P:amyloid-beta formation"/>
    <property type="evidence" value="ECO:0007669"/>
    <property type="project" value="TreeGrafter"/>
</dbReference>
<dbReference type="OrthoDB" id="20287at2759"/>
<feature type="transmembrane region" description="Helical" evidence="1">
    <location>
        <begin position="130"/>
        <end position="152"/>
    </location>
</feature>
<dbReference type="EMBL" id="VXIV02000119">
    <property type="protein sequence ID" value="KAF6040647.1"/>
    <property type="molecule type" value="Genomic_DNA"/>
</dbReference>
<evidence type="ECO:0000313" key="3">
    <source>
        <dbReference type="Proteomes" id="UP000593567"/>
    </source>
</evidence>
<name>A0A7J7KR63_BUGNE</name>
<dbReference type="PANTHER" id="PTHR10202">
    <property type="entry name" value="PRESENILIN"/>
    <property type="match status" value="1"/>
</dbReference>
<dbReference type="PANTHER" id="PTHR10202:SF13">
    <property type="entry name" value="PRESENILIN HOMOLOG"/>
    <property type="match status" value="1"/>
</dbReference>
<keyword evidence="1" id="KW-1133">Transmembrane helix</keyword>
<dbReference type="Pfam" id="PF01080">
    <property type="entry name" value="Presenilin"/>
    <property type="match status" value="1"/>
</dbReference>
<protein>
    <submittedName>
        <fullName evidence="2">Psn</fullName>
    </submittedName>
</protein>
<evidence type="ECO:0000313" key="2">
    <source>
        <dbReference type="EMBL" id="KAF6040647.1"/>
    </source>
</evidence>
<evidence type="ECO:0000256" key="1">
    <source>
        <dbReference type="SAM" id="Phobius"/>
    </source>
</evidence>
<dbReference type="GO" id="GO:0006509">
    <property type="term" value="P:membrane protein ectodomain proteolysis"/>
    <property type="evidence" value="ECO:0007669"/>
    <property type="project" value="TreeGrafter"/>
</dbReference>
<dbReference type="GO" id="GO:0016485">
    <property type="term" value="P:protein processing"/>
    <property type="evidence" value="ECO:0007669"/>
    <property type="project" value="InterPro"/>
</dbReference>
<feature type="transmembrane region" description="Helical" evidence="1">
    <location>
        <begin position="103"/>
        <end position="123"/>
    </location>
</feature>
<keyword evidence="3" id="KW-1185">Reference proteome</keyword>
<dbReference type="GO" id="GO:0042500">
    <property type="term" value="F:aspartic endopeptidase activity, intramembrane cleaving"/>
    <property type="evidence" value="ECO:0007669"/>
    <property type="project" value="InterPro"/>
</dbReference>
<keyword evidence="1" id="KW-0812">Transmembrane</keyword>
<gene>
    <name evidence="2" type="ORF">EB796_001060</name>
</gene>
<dbReference type="GO" id="GO:0007219">
    <property type="term" value="P:Notch signaling pathway"/>
    <property type="evidence" value="ECO:0007669"/>
    <property type="project" value="TreeGrafter"/>
</dbReference>
<keyword evidence="1" id="KW-0472">Membrane</keyword>
<dbReference type="Proteomes" id="UP000593567">
    <property type="component" value="Unassembled WGS sequence"/>
</dbReference>
<dbReference type="AlphaFoldDB" id="A0A7J7KR63"/>
<proteinExistence type="predicted"/>
<feature type="transmembrane region" description="Helical" evidence="1">
    <location>
        <begin position="50"/>
        <end position="74"/>
    </location>
</feature>
<feature type="transmembrane region" description="Helical" evidence="1">
    <location>
        <begin position="158"/>
        <end position="177"/>
    </location>
</feature>
<reference evidence="2" key="1">
    <citation type="submission" date="2020-06" db="EMBL/GenBank/DDBJ databases">
        <title>Draft genome of Bugula neritina, a colonial animal packing powerful symbionts and potential medicines.</title>
        <authorList>
            <person name="Rayko M."/>
        </authorList>
    </citation>
    <scope>NUCLEOTIDE SEQUENCE [LARGE SCALE GENOMIC DNA]</scope>
    <source>
        <strain evidence="2">Kwan_BN1</strain>
    </source>
</reference>
<dbReference type="GO" id="GO:0055074">
    <property type="term" value="P:calcium ion homeostasis"/>
    <property type="evidence" value="ECO:0007669"/>
    <property type="project" value="TreeGrafter"/>
</dbReference>
<organism evidence="2 3">
    <name type="scientific">Bugula neritina</name>
    <name type="common">Brown bryozoan</name>
    <name type="synonym">Sertularia neritina</name>
    <dbReference type="NCBI Taxonomy" id="10212"/>
    <lineage>
        <taxon>Eukaryota</taxon>
        <taxon>Metazoa</taxon>
        <taxon>Spiralia</taxon>
        <taxon>Lophotrochozoa</taxon>
        <taxon>Bryozoa</taxon>
        <taxon>Gymnolaemata</taxon>
        <taxon>Cheilostomatida</taxon>
        <taxon>Flustrina</taxon>
        <taxon>Buguloidea</taxon>
        <taxon>Bugulidae</taxon>
        <taxon>Bugula</taxon>
    </lineage>
</organism>
<dbReference type="InterPro" id="IPR001108">
    <property type="entry name" value="Peptidase_A22A"/>
</dbReference>
<sequence>MAEADKPEENIEIEERAVVAGRDIASLEALTSAAASEEQHLELVYGAKHVIMLFVPVSLCMLVVITTIHSVSFFSLDDGNYLVYTPFHPEEDDTGGRTLVKSVLNSLIILGVVIFMTFGLILLYKLRCYYVIHGWIILSSVMLLFMFGFVYLQELLKAYNIPMDIFSTVFCLFNFGITGKTKHVATLAVAVE</sequence>